<dbReference type="CDD" id="cd19166">
    <property type="entry name" value="HemeO-bac"/>
    <property type="match status" value="1"/>
</dbReference>
<dbReference type="EMBL" id="JAUSVF010000001">
    <property type="protein sequence ID" value="MDQ0318862.1"/>
    <property type="molecule type" value="Genomic_DNA"/>
</dbReference>
<organism evidence="1 2">
    <name type="scientific">Pararhizobium capsulatum DSM 1112</name>
    <dbReference type="NCBI Taxonomy" id="1121113"/>
    <lineage>
        <taxon>Bacteria</taxon>
        <taxon>Pseudomonadati</taxon>
        <taxon>Pseudomonadota</taxon>
        <taxon>Alphaproteobacteria</taxon>
        <taxon>Hyphomicrobiales</taxon>
        <taxon>Rhizobiaceae</taxon>
        <taxon>Rhizobium/Agrobacterium group</taxon>
        <taxon>Pararhizobium</taxon>
    </lineage>
</organism>
<sequence length="172" mass="18535">MRERTAQAHADVDEAIGALDTMESYRSYLASLYAFRKPIEDRLAETTLPAELGPWRPRMIADAIAGDMTDLGIAVPAATRFPFPLDGDALFGTLYVLEGSSLGARVLYKRAEALGLNESFGARHLALQSGDIEGWRGFLSVLETVEPFDLGSAVAASNKAFATAHDAFLKAV</sequence>
<protein>
    <submittedName>
        <fullName evidence="1">Heme oxygenase</fullName>
    </submittedName>
</protein>
<comment type="caution">
    <text evidence="1">The sequence shown here is derived from an EMBL/GenBank/DDBJ whole genome shotgun (WGS) entry which is preliminary data.</text>
</comment>
<dbReference type="SUPFAM" id="SSF48613">
    <property type="entry name" value="Heme oxygenase-like"/>
    <property type="match status" value="1"/>
</dbReference>
<reference evidence="1 2" key="1">
    <citation type="submission" date="2023-07" db="EMBL/GenBank/DDBJ databases">
        <title>Genomic Encyclopedia of Type Strains, Phase IV (KMG-IV): sequencing the most valuable type-strain genomes for metagenomic binning, comparative biology and taxonomic classification.</title>
        <authorList>
            <person name="Goeker M."/>
        </authorList>
    </citation>
    <scope>NUCLEOTIDE SEQUENCE [LARGE SCALE GENOMIC DNA]</scope>
    <source>
        <strain evidence="1 2">DSM 1112</strain>
    </source>
</reference>
<evidence type="ECO:0000313" key="2">
    <source>
        <dbReference type="Proteomes" id="UP001230207"/>
    </source>
</evidence>
<gene>
    <name evidence="1" type="ORF">QO002_001000</name>
</gene>
<evidence type="ECO:0000313" key="1">
    <source>
        <dbReference type="EMBL" id="MDQ0318862.1"/>
    </source>
</evidence>
<dbReference type="InterPro" id="IPR016084">
    <property type="entry name" value="Haem_Oase-like_multi-hlx"/>
</dbReference>
<proteinExistence type="predicted"/>
<dbReference type="RefSeq" id="WP_307227285.1">
    <property type="nucleotide sequence ID" value="NZ_JAUSVF010000001.1"/>
</dbReference>
<accession>A0ABU0BPR4</accession>
<dbReference type="Gene3D" id="1.20.910.10">
    <property type="entry name" value="Heme oxygenase-like"/>
    <property type="match status" value="1"/>
</dbReference>
<keyword evidence="2" id="KW-1185">Reference proteome</keyword>
<dbReference type="Proteomes" id="UP001230207">
    <property type="component" value="Unassembled WGS sequence"/>
</dbReference>
<name>A0ABU0BPR4_9HYPH</name>